<keyword evidence="1" id="KW-0285">Flavoprotein</keyword>
<proteinExistence type="predicted"/>
<dbReference type="STRING" id="342668.A0A1B8GRE2"/>
<evidence type="ECO:0000256" key="2">
    <source>
        <dbReference type="ARBA" id="ARBA00022827"/>
    </source>
</evidence>
<dbReference type="Gene3D" id="3.30.9.10">
    <property type="entry name" value="D-Amino Acid Oxidase, subunit A, domain 2"/>
    <property type="match status" value="1"/>
</dbReference>
<keyword evidence="3" id="KW-0560">Oxidoreductase</keyword>
<dbReference type="GeneID" id="28836566"/>
<evidence type="ECO:0000313" key="5">
    <source>
        <dbReference type="EMBL" id="OBT98393.1"/>
    </source>
</evidence>
<accession>A0A1B8GRE2</accession>
<dbReference type="GO" id="GO:0071949">
    <property type="term" value="F:FAD binding"/>
    <property type="evidence" value="ECO:0007669"/>
    <property type="project" value="InterPro"/>
</dbReference>
<evidence type="ECO:0000259" key="4">
    <source>
        <dbReference type="Pfam" id="PF01494"/>
    </source>
</evidence>
<reference evidence="6" key="2">
    <citation type="journal article" date="2018" name="Nat. Commun.">
        <title>Extreme sensitivity to ultraviolet light in the fungal pathogen causing white-nose syndrome of bats.</title>
        <authorList>
            <person name="Palmer J.M."/>
            <person name="Drees K.P."/>
            <person name="Foster J.T."/>
            <person name="Lindner D.L."/>
        </authorList>
    </citation>
    <scope>NUCLEOTIDE SEQUENCE [LARGE SCALE GENOMIC DNA]</scope>
    <source>
        <strain evidence="6">UAMH 10579</strain>
    </source>
</reference>
<keyword evidence="2" id="KW-0274">FAD</keyword>
<dbReference type="OrthoDB" id="2096480at2759"/>
<organism evidence="5 6">
    <name type="scientific">Pseudogymnoascus verrucosus</name>
    <dbReference type="NCBI Taxonomy" id="342668"/>
    <lineage>
        <taxon>Eukaryota</taxon>
        <taxon>Fungi</taxon>
        <taxon>Dikarya</taxon>
        <taxon>Ascomycota</taxon>
        <taxon>Pezizomycotina</taxon>
        <taxon>Leotiomycetes</taxon>
        <taxon>Thelebolales</taxon>
        <taxon>Thelebolaceae</taxon>
        <taxon>Pseudogymnoascus</taxon>
    </lineage>
</organism>
<name>A0A1B8GRE2_9PEZI</name>
<dbReference type="InterPro" id="IPR050631">
    <property type="entry name" value="PheA/TfdB_FAD_monoxygenase"/>
</dbReference>
<evidence type="ECO:0000313" key="6">
    <source>
        <dbReference type="Proteomes" id="UP000091956"/>
    </source>
</evidence>
<dbReference type="InterPro" id="IPR002938">
    <property type="entry name" value="FAD-bd"/>
</dbReference>
<sequence length="536" mass="59204">MSVDNDVVIVGAGPVGLTSALLLQKMGHRVRVYERHAQQYAQPRAVFLTHQAIRMFRALGVLDRMMETQAVQDLHGRVSDVGTFVDAEGRTLSEQQLNSSHSKSGTAGAFAIYQPGVEEVLEETCQERGVQVHRSTEVRDIVDLGRYMEISIAKLGNDKATPTSTNTVTAFFVVGCDGAKSIVRGSSKMGWFEYEAASSRWLVVDIIPTVPGAMSQWKDNSAPKQILDPKRPRSSVPSQLTRRRFEFMVLPNESTEIAMTDEFVWEMVGLFDCRSDTAAIERRTVYSICGGWAESFAKGRVALAGDAAHLAPQFLGQGLNSGLRDAKSMAWRLDFALRHPENNWSRMMSDYSTEQLGITKQFVIAAKAIEHLIAVSDPEEAEKRDAMFRGGLQLPRPNLERVGTAGMHLGEVDTAYPPSCEPGTLFIQDKIEKDGKIGFFDNVVGDGWVLIANETIDLAAAMTIPTREAFSKLLGGHLVNFSAEGGYGDVSGRYREWFSDSNVVAVLVRPDYYIYGTANTQRDIEAVVRRAIDYIS</sequence>
<gene>
    <name evidence="5" type="ORF">VE01_03180</name>
</gene>
<reference evidence="5 6" key="1">
    <citation type="submission" date="2016-03" db="EMBL/GenBank/DDBJ databases">
        <title>Comparative genomics of Pseudogymnoascus destructans, the fungus causing white-nose syndrome of bats.</title>
        <authorList>
            <person name="Palmer J.M."/>
            <person name="Drees K.P."/>
            <person name="Foster J.T."/>
            <person name="Lindner D.L."/>
        </authorList>
    </citation>
    <scope>NUCLEOTIDE SEQUENCE [LARGE SCALE GENOMIC DNA]</scope>
    <source>
        <strain evidence="5 6">UAMH 10579</strain>
    </source>
</reference>
<dbReference type="SUPFAM" id="SSF51905">
    <property type="entry name" value="FAD/NAD(P)-binding domain"/>
    <property type="match status" value="1"/>
</dbReference>
<dbReference type="Proteomes" id="UP000091956">
    <property type="component" value="Unassembled WGS sequence"/>
</dbReference>
<evidence type="ECO:0000256" key="1">
    <source>
        <dbReference type="ARBA" id="ARBA00022630"/>
    </source>
</evidence>
<dbReference type="InterPro" id="IPR036188">
    <property type="entry name" value="FAD/NAD-bd_sf"/>
</dbReference>
<dbReference type="Gene3D" id="3.40.30.120">
    <property type="match status" value="1"/>
</dbReference>
<dbReference type="EMBL" id="KV460217">
    <property type="protein sequence ID" value="OBT98393.1"/>
    <property type="molecule type" value="Genomic_DNA"/>
</dbReference>
<evidence type="ECO:0000256" key="3">
    <source>
        <dbReference type="ARBA" id="ARBA00023002"/>
    </source>
</evidence>
<dbReference type="PRINTS" id="PR00420">
    <property type="entry name" value="RNGMNOXGNASE"/>
</dbReference>
<dbReference type="RefSeq" id="XP_018132126.1">
    <property type="nucleotide sequence ID" value="XM_018272678.2"/>
</dbReference>
<protein>
    <recommendedName>
        <fullName evidence="4">FAD-binding domain-containing protein</fullName>
    </recommendedName>
</protein>
<dbReference type="AlphaFoldDB" id="A0A1B8GRE2"/>
<dbReference type="GO" id="GO:0019622">
    <property type="term" value="P:3-(3-hydroxy)phenylpropionate catabolic process"/>
    <property type="evidence" value="ECO:0007669"/>
    <property type="project" value="TreeGrafter"/>
</dbReference>
<feature type="domain" description="FAD-binding" evidence="4">
    <location>
        <begin position="6"/>
        <end position="362"/>
    </location>
</feature>
<dbReference type="PANTHER" id="PTHR43476:SF3">
    <property type="entry name" value="FAD-BINDING MONOOXYGENASE"/>
    <property type="match status" value="1"/>
</dbReference>
<dbReference type="Pfam" id="PF01494">
    <property type="entry name" value="FAD_binding_3"/>
    <property type="match status" value="1"/>
</dbReference>
<dbReference type="PANTHER" id="PTHR43476">
    <property type="entry name" value="3-(3-HYDROXY-PHENYL)PROPIONATE/3-HYDROXYCINNAMIC ACID HYDROXYLASE"/>
    <property type="match status" value="1"/>
</dbReference>
<keyword evidence="6" id="KW-1185">Reference proteome</keyword>
<dbReference type="GO" id="GO:0008688">
    <property type="term" value="F:3-(3-hydroxyphenyl)propionate hydroxylase activity"/>
    <property type="evidence" value="ECO:0007669"/>
    <property type="project" value="TreeGrafter"/>
</dbReference>
<dbReference type="Gene3D" id="3.50.50.60">
    <property type="entry name" value="FAD/NAD(P)-binding domain"/>
    <property type="match status" value="1"/>
</dbReference>